<accession>A0A0E9NNN8</accession>
<gene>
    <name evidence="3" type="ORF">G7K_5587-t1</name>
</gene>
<dbReference type="RefSeq" id="XP_019027043.1">
    <property type="nucleotide sequence ID" value="XM_019168664.1"/>
</dbReference>
<organism evidence="3 4">
    <name type="scientific">Saitoella complicata (strain BCRC 22490 / CBS 7301 / JCM 7358 / NBRC 10748 / NRRL Y-17804)</name>
    <dbReference type="NCBI Taxonomy" id="698492"/>
    <lineage>
        <taxon>Eukaryota</taxon>
        <taxon>Fungi</taxon>
        <taxon>Dikarya</taxon>
        <taxon>Ascomycota</taxon>
        <taxon>Taphrinomycotina</taxon>
        <taxon>Taphrinomycotina incertae sedis</taxon>
        <taxon>Saitoella</taxon>
    </lineage>
</organism>
<dbReference type="EMBL" id="BACD03000047">
    <property type="protein sequence ID" value="GAO51487.1"/>
    <property type="molecule type" value="Genomic_DNA"/>
</dbReference>
<keyword evidence="1" id="KW-0175">Coiled coil</keyword>
<name>A0A0E9NNN8_SAICN</name>
<evidence type="ECO:0000313" key="3">
    <source>
        <dbReference type="EMBL" id="GAO51487.1"/>
    </source>
</evidence>
<reference evidence="3 4" key="2">
    <citation type="journal article" date="2014" name="J. Gen. Appl. Microbiol.">
        <title>The early diverging ascomycetous budding yeast Saitoella complicata has three histone deacetylases belonging to the Clr6, Hos2, and Rpd3 lineages.</title>
        <authorList>
            <person name="Nishida H."/>
            <person name="Matsumoto T."/>
            <person name="Kondo S."/>
            <person name="Hamamoto M."/>
            <person name="Yoshikawa H."/>
        </authorList>
    </citation>
    <scope>NUCLEOTIDE SEQUENCE [LARGE SCALE GENOMIC DNA]</scope>
    <source>
        <strain evidence="3 4">NRRL Y-17804</strain>
    </source>
</reference>
<reference evidence="3 4" key="1">
    <citation type="journal article" date="2011" name="J. Gen. Appl. Microbiol.">
        <title>Draft genome sequencing of the enigmatic yeast Saitoella complicata.</title>
        <authorList>
            <person name="Nishida H."/>
            <person name="Hamamoto M."/>
            <person name="Sugiyama J."/>
        </authorList>
    </citation>
    <scope>NUCLEOTIDE SEQUENCE [LARGE SCALE GENOMIC DNA]</scope>
    <source>
        <strain evidence="3 4">NRRL Y-17804</strain>
    </source>
</reference>
<dbReference type="Proteomes" id="UP000033140">
    <property type="component" value="Unassembled WGS sequence"/>
</dbReference>
<protein>
    <submittedName>
        <fullName evidence="3">Uncharacterized protein</fullName>
    </submittedName>
</protein>
<feature type="coiled-coil region" evidence="1">
    <location>
        <begin position="68"/>
        <end position="102"/>
    </location>
</feature>
<reference evidence="3 4" key="3">
    <citation type="journal article" date="2015" name="Genome Announc.">
        <title>Draft Genome Sequence of the Archiascomycetous Yeast Saitoella complicata.</title>
        <authorList>
            <person name="Yamauchi K."/>
            <person name="Kondo S."/>
            <person name="Hamamoto M."/>
            <person name="Takahashi Y."/>
            <person name="Ogura Y."/>
            <person name="Hayashi T."/>
            <person name="Nishida H."/>
        </authorList>
    </citation>
    <scope>NUCLEOTIDE SEQUENCE [LARGE SCALE GENOMIC DNA]</scope>
    <source>
        <strain evidence="3 4">NRRL Y-17804</strain>
    </source>
</reference>
<evidence type="ECO:0000313" key="4">
    <source>
        <dbReference type="Proteomes" id="UP000033140"/>
    </source>
</evidence>
<dbReference type="AlphaFoldDB" id="A0A0E9NNN8"/>
<evidence type="ECO:0000256" key="1">
    <source>
        <dbReference type="SAM" id="Coils"/>
    </source>
</evidence>
<feature type="region of interest" description="Disordered" evidence="2">
    <location>
        <begin position="155"/>
        <end position="188"/>
    </location>
</feature>
<evidence type="ECO:0000256" key="2">
    <source>
        <dbReference type="SAM" id="MobiDB-lite"/>
    </source>
</evidence>
<keyword evidence="4" id="KW-1185">Reference proteome</keyword>
<proteinExistence type="predicted"/>
<comment type="caution">
    <text evidence="3">The sequence shown here is derived from an EMBL/GenBank/DDBJ whole genome shotgun (WGS) entry which is preliminary data.</text>
</comment>
<sequence>MSLLALLSSSPRAGAVTATLRFHLRSQAVLTSTLRSLHTTSHEAPTAQSTLFTVPHRPDDASPKATKLDDYHAKQKKLEKAFLEAKRRIKEMDRDLDAAIHEIRHRQRRTEEEHTHGPVWWSEPESQYDVRMEVQDGMEAVEGVLEGAMKAGREVEQGNIMDARGASGGGVRKGKGKEEDLGPNVIEQ</sequence>